<name>A0A6J5LC68_9CAUD</name>
<protein>
    <submittedName>
        <fullName evidence="5">Portal_HK97, phage portal protein, HK97 family</fullName>
    </submittedName>
</protein>
<feature type="region of interest" description="Disordered" evidence="4">
    <location>
        <begin position="407"/>
        <end position="433"/>
    </location>
</feature>
<keyword evidence="2" id="KW-1162">Viral penetration into host cytoplasm</keyword>
<gene>
    <name evidence="5" type="ORF">UFOVP139_3</name>
</gene>
<evidence type="ECO:0000256" key="3">
    <source>
        <dbReference type="ARBA" id="ARBA00023219"/>
    </source>
</evidence>
<evidence type="ECO:0000313" key="5">
    <source>
        <dbReference type="EMBL" id="CAB4132188.1"/>
    </source>
</evidence>
<dbReference type="InterPro" id="IPR006944">
    <property type="entry name" value="Phage/GTA_portal"/>
</dbReference>
<organism evidence="5">
    <name type="scientific">uncultured Caudovirales phage</name>
    <dbReference type="NCBI Taxonomy" id="2100421"/>
    <lineage>
        <taxon>Viruses</taxon>
        <taxon>Duplodnaviria</taxon>
        <taxon>Heunggongvirae</taxon>
        <taxon>Uroviricota</taxon>
        <taxon>Caudoviricetes</taxon>
        <taxon>Peduoviridae</taxon>
        <taxon>Maltschvirus</taxon>
        <taxon>Maltschvirus maltsch</taxon>
    </lineage>
</organism>
<evidence type="ECO:0000256" key="2">
    <source>
        <dbReference type="ARBA" id="ARBA00023009"/>
    </source>
</evidence>
<accession>A0A6J5LC68</accession>
<keyword evidence="3" id="KW-0231">Viral genome packaging</keyword>
<dbReference type="Gene3D" id="3.30.1120.70">
    <property type="match status" value="1"/>
</dbReference>
<proteinExistence type="predicted"/>
<dbReference type="Gene3D" id="3.40.140.120">
    <property type="match status" value="1"/>
</dbReference>
<reference evidence="5" key="1">
    <citation type="submission" date="2020-04" db="EMBL/GenBank/DDBJ databases">
        <authorList>
            <person name="Chiriac C."/>
            <person name="Salcher M."/>
            <person name="Ghai R."/>
            <person name="Kavagutti S V."/>
        </authorList>
    </citation>
    <scope>NUCLEOTIDE SEQUENCE</scope>
</reference>
<dbReference type="Gene3D" id="1.20.1270.210">
    <property type="match status" value="1"/>
</dbReference>
<keyword evidence="1" id="KW-1188">Viral release from host cell</keyword>
<keyword evidence="2" id="KW-1171">Viral genome ejection through host cell envelope</keyword>
<evidence type="ECO:0000256" key="1">
    <source>
        <dbReference type="ARBA" id="ARBA00022950"/>
    </source>
</evidence>
<keyword evidence="2" id="KW-1160">Virus entry into host cell</keyword>
<evidence type="ECO:0000256" key="4">
    <source>
        <dbReference type="SAM" id="MobiDB-lite"/>
    </source>
</evidence>
<dbReference type="Pfam" id="PF04860">
    <property type="entry name" value="Phage_portal"/>
    <property type="match status" value="1"/>
</dbReference>
<keyword evidence="1" id="KW-0118">Viral capsid assembly</keyword>
<dbReference type="NCBIfam" id="TIGR01537">
    <property type="entry name" value="portal_HK97"/>
    <property type="match status" value="1"/>
</dbReference>
<feature type="compositionally biased region" description="Pro residues" evidence="4">
    <location>
        <begin position="412"/>
        <end position="421"/>
    </location>
</feature>
<sequence>MGVLATVKSFFTNGVEGSYRGPANGIGEFGGSFQIPFGDGFQRNLSMDRFSASNVPAVYASVMAFARAVSQCYPKHKVINKNGQHEASTTSPASRLFRNPNSYQTFNQFIFNVVAQMLFDGECVCLIARDDRFAPKSLTIISRGNFSPYVDPETNEIFYSVGMNPMDPESIQFMAPARDIIHFRSHTPRHPLIGESPIKAAALAIGINVALSKTQAFFFNNMNRPSGILSTDKDLTKEQMTRLREVFAEQSKAWATGGMPILSSGLSFNQLSVDSVDAQLIESQRMSIEDIARVFGVPLPIIGDLSKATMNNTEQLISMWLSISLGSLLENIERSFDTAFGFGPDEYTELDVSALLRTDFLGRVDGLTKGVMGGLYTPNEARAVEGLHPVANGDKPYMQQQMVELGYKPPEPKPAPAPTPAPAAKKNDTEPLIEKSFDEDVARALVFEMMNKKVA</sequence>
<dbReference type="EMBL" id="LR796259">
    <property type="protein sequence ID" value="CAB4132188.1"/>
    <property type="molecule type" value="Genomic_DNA"/>
</dbReference>
<dbReference type="InterPro" id="IPR006427">
    <property type="entry name" value="Portal_HK97"/>
</dbReference>